<dbReference type="AlphaFoldDB" id="A0A840VF02"/>
<comment type="caution">
    <text evidence="1">The sequence shown here is derived from an EMBL/GenBank/DDBJ whole genome shotgun (WGS) entry which is preliminary data.</text>
</comment>
<organism evidence="1 2">
    <name type="scientific">Acidocella aromatica</name>
    <dbReference type="NCBI Taxonomy" id="1303579"/>
    <lineage>
        <taxon>Bacteria</taxon>
        <taxon>Pseudomonadati</taxon>
        <taxon>Pseudomonadota</taxon>
        <taxon>Alphaproteobacteria</taxon>
        <taxon>Acetobacterales</taxon>
        <taxon>Acidocellaceae</taxon>
        <taxon>Acidocella</taxon>
    </lineage>
</organism>
<protein>
    <submittedName>
        <fullName evidence="1">Uncharacterized protein</fullName>
    </submittedName>
</protein>
<gene>
    <name evidence="1" type="ORF">HNP71_002538</name>
</gene>
<name>A0A840VF02_9PROT</name>
<keyword evidence="2" id="KW-1185">Reference proteome</keyword>
<dbReference type="RefSeq" id="WP_183267289.1">
    <property type="nucleotide sequence ID" value="NZ_JACHFJ010000014.1"/>
</dbReference>
<reference evidence="1 2" key="1">
    <citation type="submission" date="2020-08" db="EMBL/GenBank/DDBJ databases">
        <title>Genomic Encyclopedia of Type Strains, Phase IV (KMG-IV): sequencing the most valuable type-strain genomes for metagenomic binning, comparative biology and taxonomic classification.</title>
        <authorList>
            <person name="Goeker M."/>
        </authorList>
    </citation>
    <scope>NUCLEOTIDE SEQUENCE [LARGE SCALE GENOMIC DNA]</scope>
    <source>
        <strain evidence="1 2">DSM 27026</strain>
    </source>
</reference>
<evidence type="ECO:0000313" key="1">
    <source>
        <dbReference type="EMBL" id="MBB5374266.1"/>
    </source>
</evidence>
<evidence type="ECO:0000313" key="2">
    <source>
        <dbReference type="Proteomes" id="UP000553706"/>
    </source>
</evidence>
<accession>A0A840VF02</accession>
<dbReference type="Proteomes" id="UP000553706">
    <property type="component" value="Unassembled WGS sequence"/>
</dbReference>
<sequence>MTLLWILLIVTFIFSAIFMLPTRWYTGMAGWLQKSGAQHHQHQLEQELTRQTQGRPFEQDKSFFKDGVGLALDLTQRLAFVAVREEGGLKSAILPIAALRTHAVGERRDNGFYDYYVDLTVDDTTHPVWRLVCGENPDLAAKIAIALDDVKA</sequence>
<proteinExistence type="predicted"/>
<dbReference type="EMBL" id="JACHFJ010000014">
    <property type="protein sequence ID" value="MBB5374266.1"/>
    <property type="molecule type" value="Genomic_DNA"/>
</dbReference>